<proteinExistence type="inferred from homology"/>
<keyword evidence="8" id="KW-1185">Reference proteome</keyword>
<dbReference type="GO" id="GO:0042910">
    <property type="term" value="F:xenobiotic transmembrane transporter activity"/>
    <property type="evidence" value="ECO:0007669"/>
    <property type="project" value="InterPro"/>
</dbReference>
<dbReference type="OMA" id="CISICLE"/>
<evidence type="ECO:0000313" key="7">
    <source>
        <dbReference type="EMBL" id="ONK67105.1"/>
    </source>
</evidence>
<evidence type="ECO:0000313" key="8">
    <source>
        <dbReference type="Proteomes" id="UP000243459"/>
    </source>
</evidence>
<feature type="transmembrane region" description="Helical" evidence="6">
    <location>
        <begin position="427"/>
        <end position="446"/>
    </location>
</feature>
<dbReference type="EMBL" id="CM007386">
    <property type="protein sequence ID" value="ONK67105.1"/>
    <property type="molecule type" value="Genomic_DNA"/>
</dbReference>
<evidence type="ECO:0000256" key="2">
    <source>
        <dbReference type="ARBA" id="ARBA00010199"/>
    </source>
</evidence>
<dbReference type="Gramene" id="ONK67105">
    <property type="protein sequence ID" value="ONK67105"/>
    <property type="gene ID" value="A4U43_C06F15760"/>
</dbReference>
<dbReference type="GO" id="GO:0016020">
    <property type="term" value="C:membrane"/>
    <property type="evidence" value="ECO:0007669"/>
    <property type="project" value="UniProtKB-SubCell"/>
</dbReference>
<name>A0A5P1EM74_ASPOF</name>
<feature type="transmembrane region" description="Helical" evidence="6">
    <location>
        <begin position="272"/>
        <end position="291"/>
    </location>
</feature>
<feature type="transmembrane region" description="Helical" evidence="6">
    <location>
        <begin position="200"/>
        <end position="223"/>
    </location>
</feature>
<evidence type="ECO:0000256" key="6">
    <source>
        <dbReference type="RuleBase" id="RU004914"/>
    </source>
</evidence>
<dbReference type="AlphaFoldDB" id="A0A5P1EM74"/>
<organism evidence="7 8">
    <name type="scientific">Asparagus officinalis</name>
    <name type="common">Garden asparagus</name>
    <dbReference type="NCBI Taxonomy" id="4686"/>
    <lineage>
        <taxon>Eukaryota</taxon>
        <taxon>Viridiplantae</taxon>
        <taxon>Streptophyta</taxon>
        <taxon>Embryophyta</taxon>
        <taxon>Tracheophyta</taxon>
        <taxon>Spermatophyta</taxon>
        <taxon>Magnoliopsida</taxon>
        <taxon>Liliopsida</taxon>
        <taxon>Asparagales</taxon>
        <taxon>Asparagaceae</taxon>
        <taxon>Asparagoideae</taxon>
        <taxon>Asparagus</taxon>
    </lineage>
</organism>
<dbReference type="Pfam" id="PF01554">
    <property type="entry name" value="MatE"/>
    <property type="match status" value="2"/>
</dbReference>
<feature type="transmembrane region" description="Helical" evidence="6">
    <location>
        <begin position="306"/>
        <end position="330"/>
    </location>
</feature>
<dbReference type="PANTHER" id="PTHR11206">
    <property type="entry name" value="MULTIDRUG RESISTANCE PROTEIN"/>
    <property type="match status" value="1"/>
</dbReference>
<accession>A0A5P1EM74</accession>
<evidence type="ECO:0000256" key="3">
    <source>
        <dbReference type="ARBA" id="ARBA00022692"/>
    </source>
</evidence>
<sequence length="516" mass="56078">MSTVDSYHKTTIPLLHDATDSGGDAPILTPYRKNPNKNSSLYQEIMREILALSRISIPTIATGLLIYIRNLVSMVFLGHLGHIALAAGSLSTGVANITGYSIIFGMAMGMETICGQAYGAGKWNLLGLTLHRTIAILLLTSLPISLLWLNVDKILVKLGQDIDIINLAKIYLLYSLPDLIAQSIVHPLRIYLRSQNVTRPVAICSCIASLLHIPLNYYLVIVLNTGIKGVAAAVVITNFILVLILVCYIYVRGLCSKTRIKLSLECFKEWESIFSLAVPSCISICLEWWWYELLIILCGLLKSPEITISAIGILIQMTALVYVFPSSLGYGVSIRVANELGAGRPEKAKRAAIMGTLSGFLLGLFAVTFNISARRWWGPMFTDNAGVLELVSSALPIVGLCELGNCPQTVMCGVLRGSARAEISARLNLVGFYGVGLPVALWFGFWMGFGFVGLWVGLLAAQLWCVLGLGVVVLRTDWALQAKRAEELTSLGEVCGEDGDESKGENEGRVIVLVDP</sequence>
<feature type="transmembrane region" description="Helical" evidence="6">
    <location>
        <begin position="49"/>
        <end position="68"/>
    </location>
</feature>
<gene>
    <name evidence="7" type="ORF">A4U43_C06F15760</name>
</gene>
<comment type="subcellular location">
    <subcellularLocation>
        <location evidence="1">Membrane</location>
        <topology evidence="1">Multi-pass membrane protein</topology>
    </subcellularLocation>
</comment>
<reference evidence="8" key="1">
    <citation type="journal article" date="2017" name="Nat. Commun.">
        <title>The asparagus genome sheds light on the origin and evolution of a young Y chromosome.</title>
        <authorList>
            <person name="Harkess A."/>
            <person name="Zhou J."/>
            <person name="Xu C."/>
            <person name="Bowers J.E."/>
            <person name="Van der Hulst R."/>
            <person name="Ayyampalayam S."/>
            <person name="Mercati F."/>
            <person name="Riccardi P."/>
            <person name="McKain M.R."/>
            <person name="Kakrana A."/>
            <person name="Tang H."/>
            <person name="Ray J."/>
            <person name="Groenendijk J."/>
            <person name="Arikit S."/>
            <person name="Mathioni S.M."/>
            <person name="Nakano M."/>
            <person name="Shan H."/>
            <person name="Telgmann-Rauber A."/>
            <person name="Kanno A."/>
            <person name="Yue Z."/>
            <person name="Chen H."/>
            <person name="Li W."/>
            <person name="Chen Y."/>
            <person name="Xu X."/>
            <person name="Zhang Y."/>
            <person name="Luo S."/>
            <person name="Chen H."/>
            <person name="Gao J."/>
            <person name="Mao Z."/>
            <person name="Pires J.C."/>
            <person name="Luo M."/>
            <person name="Kudrna D."/>
            <person name="Wing R.A."/>
            <person name="Meyers B.C."/>
            <person name="Yi K."/>
            <person name="Kong H."/>
            <person name="Lavrijsen P."/>
            <person name="Sunseri F."/>
            <person name="Falavigna A."/>
            <person name="Ye Y."/>
            <person name="Leebens-Mack J.H."/>
            <person name="Chen G."/>
        </authorList>
    </citation>
    <scope>NUCLEOTIDE SEQUENCE [LARGE SCALE GENOMIC DNA]</scope>
    <source>
        <strain evidence="8">cv. DH0086</strain>
    </source>
</reference>
<feature type="transmembrane region" description="Helical" evidence="6">
    <location>
        <begin position="80"/>
        <end position="104"/>
    </location>
</feature>
<dbReference type="InterPro" id="IPR002528">
    <property type="entry name" value="MATE_fam"/>
</dbReference>
<keyword evidence="4 6" id="KW-1133">Transmembrane helix</keyword>
<dbReference type="NCBIfam" id="TIGR00797">
    <property type="entry name" value="matE"/>
    <property type="match status" value="1"/>
</dbReference>
<evidence type="ECO:0000256" key="4">
    <source>
        <dbReference type="ARBA" id="ARBA00022989"/>
    </source>
</evidence>
<keyword evidence="5 6" id="KW-0472">Membrane</keyword>
<protein>
    <recommendedName>
        <fullName evidence="6">Protein DETOXIFICATION</fullName>
    </recommendedName>
    <alternativeName>
        <fullName evidence="6">Multidrug and toxic compound extrusion protein</fullName>
    </alternativeName>
</protein>
<dbReference type="GO" id="GO:1990961">
    <property type="term" value="P:xenobiotic detoxification by transmembrane export across the plasma membrane"/>
    <property type="evidence" value="ECO:0007669"/>
    <property type="project" value="InterPro"/>
</dbReference>
<evidence type="ECO:0000256" key="1">
    <source>
        <dbReference type="ARBA" id="ARBA00004141"/>
    </source>
</evidence>
<keyword evidence="3 6" id="KW-0812">Transmembrane</keyword>
<dbReference type="GO" id="GO:0015297">
    <property type="term" value="F:antiporter activity"/>
    <property type="evidence" value="ECO:0007669"/>
    <property type="project" value="InterPro"/>
</dbReference>
<feature type="transmembrane region" description="Helical" evidence="6">
    <location>
        <begin position="351"/>
        <end position="373"/>
    </location>
</feature>
<feature type="transmembrane region" description="Helical" evidence="6">
    <location>
        <begin position="393"/>
        <end position="415"/>
    </location>
</feature>
<feature type="transmembrane region" description="Helical" evidence="6">
    <location>
        <begin position="452"/>
        <end position="474"/>
    </location>
</feature>
<dbReference type="Proteomes" id="UP000243459">
    <property type="component" value="Chromosome 6"/>
</dbReference>
<comment type="similarity">
    <text evidence="2 6">Belongs to the multi antimicrobial extrusion (MATE) (TC 2.A.66.1) family.</text>
</comment>
<dbReference type="CDD" id="cd13132">
    <property type="entry name" value="MATE_eukaryotic"/>
    <property type="match status" value="1"/>
</dbReference>
<evidence type="ECO:0000256" key="5">
    <source>
        <dbReference type="ARBA" id="ARBA00023136"/>
    </source>
</evidence>
<feature type="transmembrane region" description="Helical" evidence="6">
    <location>
        <begin position="229"/>
        <end position="251"/>
    </location>
</feature>
<dbReference type="InterPro" id="IPR045069">
    <property type="entry name" value="MATE_euk"/>
</dbReference>